<accession>A0A0S8GEA9</accession>
<reference evidence="1 2" key="1">
    <citation type="journal article" date="2015" name="Microbiome">
        <title>Genomic resolution of linkages in carbon, nitrogen, and sulfur cycling among widespread estuary sediment bacteria.</title>
        <authorList>
            <person name="Baker B.J."/>
            <person name="Lazar C.S."/>
            <person name="Teske A.P."/>
            <person name="Dick G.J."/>
        </authorList>
    </citation>
    <scope>NUCLEOTIDE SEQUENCE [LARGE SCALE GENOMIC DNA]</scope>
    <source>
        <strain evidence="1">SM23_40</strain>
    </source>
</reference>
<sequence length="73" mass="7567">MRSRTATEPILKEVGASMDRGWLKISRWSFAAASGARGPLVAGLVALAVCTVGASDAAAADRVVLAELFTNYA</sequence>
<dbReference type="AlphaFoldDB" id="A0A0S8GEA9"/>
<dbReference type="EMBL" id="LJUI01000015">
    <property type="protein sequence ID" value="KPK70475.1"/>
    <property type="molecule type" value="Genomic_DNA"/>
</dbReference>
<proteinExistence type="predicted"/>
<organism evidence="1 2">
    <name type="scientific">candidate division TA06 bacterium SM23_40</name>
    <dbReference type="NCBI Taxonomy" id="1703774"/>
    <lineage>
        <taxon>Bacteria</taxon>
        <taxon>Bacteria division TA06</taxon>
    </lineage>
</organism>
<evidence type="ECO:0000313" key="1">
    <source>
        <dbReference type="EMBL" id="KPK70475.1"/>
    </source>
</evidence>
<dbReference type="Proteomes" id="UP000051717">
    <property type="component" value="Unassembled WGS sequence"/>
</dbReference>
<gene>
    <name evidence="1" type="ORF">AMJ82_03130</name>
</gene>
<protein>
    <submittedName>
        <fullName evidence="1">Uncharacterized protein</fullName>
    </submittedName>
</protein>
<comment type="caution">
    <text evidence="1">The sequence shown here is derived from an EMBL/GenBank/DDBJ whole genome shotgun (WGS) entry which is preliminary data.</text>
</comment>
<evidence type="ECO:0000313" key="2">
    <source>
        <dbReference type="Proteomes" id="UP000051717"/>
    </source>
</evidence>
<name>A0A0S8GEA9_UNCT6</name>